<sequence>MTPSRLGEMKKKKKRSKNNKCKQPASLQPTPPDGPPVLRISRNKHWKYISSYHGPWLQLPIELLESLLVLNIDPTIMQVSGEPQSPMSTSSSPGSNSTGKQRERLLFNDAFGEYFPHESSRSSGCLSHVPFLPCISGKPTPPPIDPGVLRCITSIRRLVDEASELSVRAASGLPSSDLGMGSPAGVGSGNWAIRRTLGCDSSGQHLGSGHTRNVSAVRVHRLRVLAVQKLAQAYRYDEIASSVMVMQGGGVFEDIAERVLKIESNNIDAKYVHFFHEKIPSRRLAESTSTQVLDELIEAQPHRLEFYRTRGVVHCFRDEYPEAIKDFTFVLKEARRVRMALYDETNAKSKHGRKKRGTSKKTNGQAPPDGTSAYEHTVEGLDGEPILFHPSVLPDAPDPIEPQSLFLRGAAHLQHALHHIETAVLKLENVVRGVTSGLFDQRLCHLKNSRYGGVEIGGPDGPLGPPHGAKAQAYRRALADPVFRQQVHGLVTKAIRDHEKFLAHFDSLDSPGARPTGSIAAQVEYAFLLSEADRPGNYSSSTPPNRPTAPPVFTTYHPLLAESHYTILICHLLLGDFASLLPVFVRTVVALDGVQGYTIFLPARSVAQAEFIGILERLAGGWRTGVQPHSEGTGKGNDTGSHAASSSKYSDSYHGRSDIEDSAEGELQSSPVLQLEAIRMLLSPVAARQRKNALNKKANSLVPPFGPRIEIILAWLGAVHLYELDQINVS</sequence>
<accession>A0A0D7AJC2</accession>
<gene>
    <name evidence="2" type="ORF">FISHEDRAFT_64659</name>
</gene>
<dbReference type="Proteomes" id="UP000054144">
    <property type="component" value="Unassembled WGS sequence"/>
</dbReference>
<feature type="region of interest" description="Disordered" evidence="1">
    <location>
        <begin position="345"/>
        <end position="375"/>
    </location>
</feature>
<evidence type="ECO:0000313" key="2">
    <source>
        <dbReference type="EMBL" id="KIY50425.1"/>
    </source>
</evidence>
<name>A0A0D7AJC2_9AGAR</name>
<feature type="compositionally biased region" description="Basic residues" evidence="1">
    <location>
        <begin position="348"/>
        <end position="359"/>
    </location>
</feature>
<dbReference type="InterPro" id="IPR011990">
    <property type="entry name" value="TPR-like_helical_dom_sf"/>
</dbReference>
<feature type="compositionally biased region" description="Basic residues" evidence="1">
    <location>
        <begin position="10"/>
        <end position="20"/>
    </location>
</feature>
<feature type="compositionally biased region" description="Low complexity" evidence="1">
    <location>
        <begin position="80"/>
        <end position="99"/>
    </location>
</feature>
<keyword evidence="3" id="KW-1185">Reference proteome</keyword>
<evidence type="ECO:0000256" key="1">
    <source>
        <dbReference type="SAM" id="MobiDB-lite"/>
    </source>
</evidence>
<dbReference type="OrthoDB" id="420046at2759"/>
<dbReference type="AlphaFoldDB" id="A0A0D7AJC2"/>
<proteinExistence type="predicted"/>
<feature type="compositionally biased region" description="Low complexity" evidence="1">
    <location>
        <begin position="640"/>
        <end position="650"/>
    </location>
</feature>
<evidence type="ECO:0000313" key="3">
    <source>
        <dbReference type="Proteomes" id="UP000054144"/>
    </source>
</evidence>
<dbReference type="SUPFAM" id="SSF48452">
    <property type="entry name" value="TPR-like"/>
    <property type="match status" value="1"/>
</dbReference>
<feature type="region of interest" description="Disordered" evidence="1">
    <location>
        <begin position="1"/>
        <end position="38"/>
    </location>
</feature>
<feature type="region of interest" description="Disordered" evidence="1">
    <location>
        <begin position="625"/>
        <end position="661"/>
    </location>
</feature>
<reference evidence="2 3" key="1">
    <citation type="journal article" date="2015" name="Fungal Genet. Biol.">
        <title>Evolution of novel wood decay mechanisms in Agaricales revealed by the genome sequences of Fistulina hepatica and Cylindrobasidium torrendii.</title>
        <authorList>
            <person name="Floudas D."/>
            <person name="Held B.W."/>
            <person name="Riley R."/>
            <person name="Nagy L.G."/>
            <person name="Koehler G."/>
            <person name="Ransdell A.S."/>
            <person name="Younus H."/>
            <person name="Chow J."/>
            <person name="Chiniquy J."/>
            <person name="Lipzen A."/>
            <person name="Tritt A."/>
            <person name="Sun H."/>
            <person name="Haridas S."/>
            <person name="LaButti K."/>
            <person name="Ohm R.A."/>
            <person name="Kues U."/>
            <person name="Blanchette R.A."/>
            <person name="Grigoriev I.V."/>
            <person name="Minto R.E."/>
            <person name="Hibbett D.S."/>
        </authorList>
    </citation>
    <scope>NUCLEOTIDE SEQUENCE [LARGE SCALE GENOMIC DNA]</scope>
    <source>
        <strain evidence="2 3">ATCC 64428</strain>
    </source>
</reference>
<organism evidence="2 3">
    <name type="scientific">Fistulina hepatica ATCC 64428</name>
    <dbReference type="NCBI Taxonomy" id="1128425"/>
    <lineage>
        <taxon>Eukaryota</taxon>
        <taxon>Fungi</taxon>
        <taxon>Dikarya</taxon>
        <taxon>Basidiomycota</taxon>
        <taxon>Agaricomycotina</taxon>
        <taxon>Agaricomycetes</taxon>
        <taxon>Agaricomycetidae</taxon>
        <taxon>Agaricales</taxon>
        <taxon>Fistulinaceae</taxon>
        <taxon>Fistulina</taxon>
    </lineage>
</organism>
<feature type="region of interest" description="Disordered" evidence="1">
    <location>
        <begin position="80"/>
        <end position="100"/>
    </location>
</feature>
<dbReference type="EMBL" id="KN881675">
    <property type="protein sequence ID" value="KIY50425.1"/>
    <property type="molecule type" value="Genomic_DNA"/>
</dbReference>
<protein>
    <submittedName>
        <fullName evidence="2">Uncharacterized protein</fullName>
    </submittedName>
</protein>